<dbReference type="PANTHER" id="PTHR33573">
    <property type="entry name" value="CASP-LIKE PROTEIN 4A4"/>
    <property type="match status" value="1"/>
</dbReference>
<dbReference type="InterPro" id="IPR006702">
    <property type="entry name" value="CASP_dom"/>
</dbReference>
<evidence type="ECO:0000256" key="4">
    <source>
        <dbReference type="ARBA" id="ARBA00022475"/>
    </source>
</evidence>
<feature type="transmembrane region" description="Helical" evidence="8">
    <location>
        <begin position="166"/>
        <end position="187"/>
    </location>
</feature>
<dbReference type="PANTHER" id="PTHR33573:SF57">
    <property type="entry name" value="CASP-LIKE PROTEIN 4B1"/>
    <property type="match status" value="1"/>
</dbReference>
<evidence type="ECO:0000256" key="5">
    <source>
        <dbReference type="ARBA" id="ARBA00022692"/>
    </source>
</evidence>
<dbReference type="STRING" id="1088818.A0A2I0BHI0"/>
<dbReference type="Pfam" id="PF04535">
    <property type="entry name" value="CASP_dom"/>
    <property type="match status" value="1"/>
</dbReference>
<evidence type="ECO:0000256" key="6">
    <source>
        <dbReference type="ARBA" id="ARBA00022989"/>
    </source>
</evidence>
<feature type="transmembrane region" description="Helical" evidence="8">
    <location>
        <begin position="52"/>
        <end position="71"/>
    </location>
</feature>
<dbReference type="OrthoDB" id="1924823at2759"/>
<organism evidence="11 12">
    <name type="scientific">Apostasia shenzhenica</name>
    <dbReference type="NCBI Taxonomy" id="1088818"/>
    <lineage>
        <taxon>Eukaryota</taxon>
        <taxon>Viridiplantae</taxon>
        <taxon>Streptophyta</taxon>
        <taxon>Embryophyta</taxon>
        <taxon>Tracheophyta</taxon>
        <taxon>Spermatophyta</taxon>
        <taxon>Magnoliopsida</taxon>
        <taxon>Liliopsida</taxon>
        <taxon>Asparagales</taxon>
        <taxon>Orchidaceae</taxon>
        <taxon>Apostasioideae</taxon>
        <taxon>Apostasia</taxon>
    </lineage>
</organism>
<comment type="subunit">
    <text evidence="3 8">Homodimer and heterodimers.</text>
</comment>
<protein>
    <recommendedName>
        <fullName evidence="8">CASP-like protein</fullName>
    </recommendedName>
</protein>
<evidence type="ECO:0000313" key="11">
    <source>
        <dbReference type="EMBL" id="PKA67248.1"/>
    </source>
</evidence>
<name>A0A2I0BHI0_9ASPA</name>
<sequence length="195" mass="21220">MAAAADGDGKPRPYPAADAEDPRPQAETAGDAAVTSVVRRWKREDILEKGVLLLRALGWVFSLISLVVMASNKHGDWMNFDRYEEYRYLLAISILAFLYSMGQVVRQVHRFSTGRDVVPARAAAIVDFAGDQTAAYLLMSALSAAIPLTNNMRKGADNLFTDASSAAISMAFFAFLSLALSALISGYKLSKQTHI</sequence>
<evidence type="ECO:0000259" key="10">
    <source>
        <dbReference type="Pfam" id="PF04535"/>
    </source>
</evidence>
<keyword evidence="5 8" id="KW-0812">Transmembrane</keyword>
<evidence type="ECO:0000256" key="3">
    <source>
        <dbReference type="ARBA" id="ARBA00011489"/>
    </source>
</evidence>
<evidence type="ECO:0000256" key="1">
    <source>
        <dbReference type="ARBA" id="ARBA00004651"/>
    </source>
</evidence>
<evidence type="ECO:0000256" key="8">
    <source>
        <dbReference type="RuleBase" id="RU361233"/>
    </source>
</evidence>
<evidence type="ECO:0000313" key="12">
    <source>
        <dbReference type="Proteomes" id="UP000236161"/>
    </source>
</evidence>
<feature type="domain" description="Casparian strip membrane protein" evidence="10">
    <location>
        <begin position="48"/>
        <end position="176"/>
    </location>
</feature>
<reference evidence="11 12" key="1">
    <citation type="journal article" date="2017" name="Nature">
        <title>The Apostasia genome and the evolution of orchids.</title>
        <authorList>
            <person name="Zhang G.Q."/>
            <person name="Liu K.W."/>
            <person name="Li Z."/>
            <person name="Lohaus R."/>
            <person name="Hsiao Y.Y."/>
            <person name="Niu S.C."/>
            <person name="Wang J.Y."/>
            <person name="Lin Y.C."/>
            <person name="Xu Q."/>
            <person name="Chen L.J."/>
            <person name="Yoshida K."/>
            <person name="Fujiwara S."/>
            <person name="Wang Z.W."/>
            <person name="Zhang Y.Q."/>
            <person name="Mitsuda N."/>
            <person name="Wang M."/>
            <person name="Liu G.H."/>
            <person name="Pecoraro L."/>
            <person name="Huang H.X."/>
            <person name="Xiao X.J."/>
            <person name="Lin M."/>
            <person name="Wu X.Y."/>
            <person name="Wu W.L."/>
            <person name="Chen Y.Y."/>
            <person name="Chang S.B."/>
            <person name="Sakamoto S."/>
            <person name="Ohme-Takagi M."/>
            <person name="Yagi M."/>
            <person name="Zeng S.J."/>
            <person name="Shen C.Y."/>
            <person name="Yeh C.M."/>
            <person name="Luo Y.B."/>
            <person name="Tsai W.C."/>
            <person name="Van de Peer Y."/>
            <person name="Liu Z.J."/>
        </authorList>
    </citation>
    <scope>NUCLEOTIDE SEQUENCE [LARGE SCALE GENOMIC DNA]</scope>
    <source>
        <strain evidence="12">cv. Shenzhen</strain>
        <tissue evidence="11">Stem</tissue>
    </source>
</reference>
<evidence type="ECO:0000256" key="2">
    <source>
        <dbReference type="ARBA" id="ARBA00007651"/>
    </source>
</evidence>
<feature type="transmembrane region" description="Helical" evidence="8">
    <location>
        <begin position="86"/>
        <end position="105"/>
    </location>
</feature>
<keyword evidence="6 8" id="KW-1133">Transmembrane helix</keyword>
<comment type="subcellular location">
    <subcellularLocation>
        <location evidence="1 8">Cell membrane</location>
        <topology evidence="1 8">Multi-pass membrane protein</topology>
    </subcellularLocation>
</comment>
<feature type="transmembrane region" description="Helical" evidence="8">
    <location>
        <begin position="125"/>
        <end position="146"/>
    </location>
</feature>
<accession>A0A2I0BHI0</accession>
<keyword evidence="12" id="KW-1185">Reference proteome</keyword>
<gene>
    <name evidence="11" type="ORF">AXF42_Ash004740</name>
</gene>
<dbReference type="GO" id="GO:0005886">
    <property type="term" value="C:plasma membrane"/>
    <property type="evidence" value="ECO:0007669"/>
    <property type="project" value="UniProtKB-SubCell"/>
</dbReference>
<proteinExistence type="inferred from homology"/>
<dbReference type="Proteomes" id="UP000236161">
    <property type="component" value="Unassembled WGS sequence"/>
</dbReference>
<feature type="region of interest" description="Disordered" evidence="9">
    <location>
        <begin position="1"/>
        <end position="30"/>
    </location>
</feature>
<dbReference type="EMBL" id="KZ451883">
    <property type="protein sequence ID" value="PKA67248.1"/>
    <property type="molecule type" value="Genomic_DNA"/>
</dbReference>
<dbReference type="AlphaFoldDB" id="A0A2I0BHI0"/>
<evidence type="ECO:0000256" key="7">
    <source>
        <dbReference type="ARBA" id="ARBA00023136"/>
    </source>
</evidence>
<comment type="similarity">
    <text evidence="2 8">Belongs to the Casparian strip membrane proteins (CASP) family.</text>
</comment>
<evidence type="ECO:0000256" key="9">
    <source>
        <dbReference type="SAM" id="MobiDB-lite"/>
    </source>
</evidence>
<keyword evidence="7 8" id="KW-0472">Membrane</keyword>
<keyword evidence="4 8" id="KW-1003">Cell membrane</keyword>